<dbReference type="EMBL" id="CP000774">
    <property type="protein sequence ID" value="ABS62042.1"/>
    <property type="molecule type" value="Genomic_DNA"/>
</dbReference>
<dbReference type="eggNOG" id="COG1252">
    <property type="taxonomic scope" value="Bacteria"/>
</dbReference>
<organism evidence="13 14">
    <name type="scientific">Parvibaculum lavamentivorans (strain DS-1 / DSM 13023 / NCIMB 13966)</name>
    <dbReference type="NCBI Taxonomy" id="402881"/>
    <lineage>
        <taxon>Bacteria</taxon>
        <taxon>Pseudomonadati</taxon>
        <taxon>Pseudomonadota</taxon>
        <taxon>Alphaproteobacteria</taxon>
        <taxon>Hyphomicrobiales</taxon>
        <taxon>Parvibaculaceae</taxon>
        <taxon>Parvibaculum</taxon>
    </lineage>
</organism>
<evidence type="ECO:0000256" key="7">
    <source>
        <dbReference type="ARBA" id="ARBA00023027"/>
    </source>
</evidence>
<dbReference type="InterPro" id="IPR045024">
    <property type="entry name" value="NDH-2"/>
</dbReference>
<dbReference type="PRINTS" id="PR00411">
    <property type="entry name" value="PNDRDTASEI"/>
</dbReference>
<feature type="compositionally biased region" description="Basic and acidic residues" evidence="9">
    <location>
        <begin position="429"/>
        <end position="445"/>
    </location>
</feature>
<keyword evidence="10" id="KW-1133">Transmembrane helix</keyword>
<dbReference type="Gene3D" id="3.50.50.100">
    <property type="match status" value="1"/>
</dbReference>
<evidence type="ECO:0000313" key="14">
    <source>
        <dbReference type="Proteomes" id="UP000006377"/>
    </source>
</evidence>
<sequence length="453" mass="48941">MGAGKSRQTGTSGRAKVVIVGGGFGGLYAARGLADAPVDLVLIDRQNHHCFQPLLYQVATAALSPADVAWPIRGILSDQKNATVLLDTVTGIDTARRVVETAETSIPYDHLILATGSTHSYFGNDDWAEAAPGLKRIEDATEIRRRILLAFEKAELARDEERRRRLLTFVVVGGGPTGVEIAGAIRDMARHTLAADFRNIDAGAARVLIVEAGPRILPAFNDTLAGYAKKALERMGVEVLTETKVIGCDAGGVDTEGGRIEAGTIIWAAGVVASPAGVWLQAPMQKNGQVRVAEDLSVPGVPDVYAIGDTAFVLQQDEKPVPGIAPAAKQMGSYVAKLLSARVSGRPLPGPFVYRHRGDLATIGRKSAIVQLRRMRLTGVSAWLFWGAVHVFFLIGTRNRVAVAYKWMWDYLTLQRGARLITEPAQPRTRVEPAEEERREEEKATRLGTRSAD</sequence>
<evidence type="ECO:0000259" key="11">
    <source>
        <dbReference type="Pfam" id="PF07992"/>
    </source>
</evidence>
<keyword evidence="10" id="KW-0472">Membrane</keyword>
<dbReference type="EC" id="1.6.5.9" evidence="2"/>
<dbReference type="InterPro" id="IPR036188">
    <property type="entry name" value="FAD/NAD-bd_sf"/>
</dbReference>
<dbReference type="Proteomes" id="UP000006377">
    <property type="component" value="Chromosome"/>
</dbReference>
<proteinExistence type="inferred from homology"/>
<keyword evidence="7" id="KW-0520">NAD</keyword>
<keyword evidence="5" id="KW-0809">Transit peptide</keyword>
<dbReference type="InterPro" id="IPR023753">
    <property type="entry name" value="FAD/NAD-binding_dom"/>
</dbReference>
<evidence type="ECO:0000313" key="13">
    <source>
        <dbReference type="EMBL" id="ABS62042.1"/>
    </source>
</evidence>
<dbReference type="RefSeq" id="WP_011995333.1">
    <property type="nucleotide sequence ID" value="NC_009719.1"/>
</dbReference>
<keyword evidence="3" id="KW-0285">Flavoprotein</keyword>
<protein>
    <recommendedName>
        <fullName evidence="2">NADH:ubiquinone reductase (non-electrogenic)</fullName>
        <ecNumber evidence="2">1.6.5.9</ecNumber>
    </recommendedName>
</protein>
<dbReference type="PANTHER" id="PTHR43706:SF47">
    <property type="entry name" value="EXTERNAL NADH-UBIQUINONE OXIDOREDUCTASE 1, MITOCHONDRIAL-RELATED"/>
    <property type="match status" value="1"/>
</dbReference>
<evidence type="ECO:0000256" key="2">
    <source>
        <dbReference type="ARBA" id="ARBA00012637"/>
    </source>
</evidence>
<dbReference type="PRINTS" id="PR00368">
    <property type="entry name" value="FADPNR"/>
</dbReference>
<dbReference type="AlphaFoldDB" id="A7HQ59"/>
<keyword evidence="6" id="KW-0560">Oxidoreductase</keyword>
<dbReference type="GO" id="GO:0050136">
    <property type="term" value="F:NADH dehydrogenase (quinone) (non-electrogenic) activity"/>
    <property type="evidence" value="ECO:0007669"/>
    <property type="project" value="UniProtKB-EC"/>
</dbReference>
<comment type="catalytic activity">
    <reaction evidence="8">
        <text>a quinone + NADH + H(+) = a quinol + NAD(+)</text>
        <dbReference type="Rhea" id="RHEA:46160"/>
        <dbReference type="ChEBI" id="CHEBI:15378"/>
        <dbReference type="ChEBI" id="CHEBI:24646"/>
        <dbReference type="ChEBI" id="CHEBI:57540"/>
        <dbReference type="ChEBI" id="CHEBI:57945"/>
        <dbReference type="ChEBI" id="CHEBI:132124"/>
        <dbReference type="EC" id="1.6.5.9"/>
    </reaction>
</comment>
<dbReference type="Pfam" id="PF07992">
    <property type="entry name" value="Pyr_redox_2"/>
    <property type="match status" value="1"/>
</dbReference>
<evidence type="ECO:0000259" key="12">
    <source>
        <dbReference type="Pfam" id="PF22366"/>
    </source>
</evidence>
<evidence type="ECO:0000256" key="10">
    <source>
        <dbReference type="SAM" id="Phobius"/>
    </source>
</evidence>
<evidence type="ECO:0000256" key="5">
    <source>
        <dbReference type="ARBA" id="ARBA00022946"/>
    </source>
</evidence>
<evidence type="ECO:0000256" key="4">
    <source>
        <dbReference type="ARBA" id="ARBA00022827"/>
    </source>
</evidence>
<keyword evidence="10" id="KW-0812">Transmembrane</keyword>
<evidence type="ECO:0000256" key="1">
    <source>
        <dbReference type="ARBA" id="ARBA00005272"/>
    </source>
</evidence>
<gene>
    <name evidence="13" type="ordered locus">Plav_0419</name>
</gene>
<accession>A7HQ59</accession>
<feature type="domain" description="External alternative NADH-ubiquinone oxidoreductase-like C-terminal" evidence="12">
    <location>
        <begin position="356"/>
        <end position="412"/>
    </location>
</feature>
<feature type="transmembrane region" description="Helical" evidence="10">
    <location>
        <begin position="375"/>
        <end position="396"/>
    </location>
</feature>
<evidence type="ECO:0000256" key="3">
    <source>
        <dbReference type="ARBA" id="ARBA00022630"/>
    </source>
</evidence>
<dbReference type="HOGENOM" id="CLU_021377_7_1_5"/>
<evidence type="ECO:0000256" key="8">
    <source>
        <dbReference type="ARBA" id="ARBA00047599"/>
    </source>
</evidence>
<feature type="region of interest" description="Disordered" evidence="9">
    <location>
        <begin position="424"/>
        <end position="453"/>
    </location>
</feature>
<keyword evidence="14" id="KW-1185">Reference proteome</keyword>
<dbReference type="STRING" id="402881.Plav_0419"/>
<evidence type="ECO:0000256" key="6">
    <source>
        <dbReference type="ARBA" id="ARBA00023002"/>
    </source>
</evidence>
<feature type="domain" description="FAD/NAD(P)-binding" evidence="11">
    <location>
        <begin position="16"/>
        <end position="332"/>
    </location>
</feature>
<keyword evidence="4" id="KW-0274">FAD</keyword>
<dbReference type="KEGG" id="pla:Plav_0419"/>
<name>A7HQ59_PARL1</name>
<evidence type="ECO:0000256" key="9">
    <source>
        <dbReference type="SAM" id="MobiDB-lite"/>
    </source>
</evidence>
<dbReference type="PANTHER" id="PTHR43706">
    <property type="entry name" value="NADH DEHYDROGENASE"/>
    <property type="match status" value="1"/>
</dbReference>
<dbReference type="Pfam" id="PF22366">
    <property type="entry name" value="NDH2_C"/>
    <property type="match status" value="1"/>
</dbReference>
<comment type="similarity">
    <text evidence="1">Belongs to the NADH dehydrogenase family.</text>
</comment>
<reference evidence="13 14" key="1">
    <citation type="journal article" date="2011" name="Stand. Genomic Sci.">
        <title>Complete genome sequence of Parvibaculum lavamentivorans type strain (DS-1(T)).</title>
        <authorList>
            <person name="Schleheck D."/>
            <person name="Weiss M."/>
            <person name="Pitluck S."/>
            <person name="Bruce D."/>
            <person name="Land M.L."/>
            <person name="Han S."/>
            <person name="Saunders E."/>
            <person name="Tapia R."/>
            <person name="Detter C."/>
            <person name="Brettin T."/>
            <person name="Han J."/>
            <person name="Woyke T."/>
            <person name="Goodwin L."/>
            <person name="Pennacchio L."/>
            <person name="Nolan M."/>
            <person name="Cook A.M."/>
            <person name="Kjelleberg S."/>
            <person name="Thomas T."/>
        </authorList>
    </citation>
    <scope>NUCLEOTIDE SEQUENCE [LARGE SCALE GENOMIC DNA]</scope>
    <source>
        <strain evidence="14">DS-1 / DSM 13023 / NCIMB 13966</strain>
    </source>
</reference>
<dbReference type="InterPro" id="IPR054585">
    <property type="entry name" value="NDH2-like_C"/>
</dbReference>
<dbReference type="SUPFAM" id="SSF51905">
    <property type="entry name" value="FAD/NAD(P)-binding domain"/>
    <property type="match status" value="1"/>
</dbReference>